<comment type="caution">
    <text evidence="4">The sequence shown here is derived from an EMBL/GenBank/DDBJ whole genome shotgun (WGS) entry which is preliminary data.</text>
</comment>
<dbReference type="InterPro" id="IPR029069">
    <property type="entry name" value="HotDog_dom_sf"/>
</dbReference>
<dbReference type="EMBL" id="JBHSGQ010000004">
    <property type="protein sequence ID" value="MFC4725520.1"/>
    <property type="molecule type" value="Genomic_DNA"/>
</dbReference>
<dbReference type="InterPro" id="IPR003736">
    <property type="entry name" value="PAAI_dom"/>
</dbReference>
<evidence type="ECO:0000259" key="3">
    <source>
        <dbReference type="Pfam" id="PF03061"/>
    </source>
</evidence>
<reference evidence="5" key="1">
    <citation type="journal article" date="2019" name="Int. J. Syst. Evol. Microbiol.">
        <title>The Global Catalogue of Microorganisms (GCM) 10K type strain sequencing project: providing services to taxonomists for standard genome sequencing and annotation.</title>
        <authorList>
            <consortium name="The Broad Institute Genomics Platform"/>
            <consortium name="The Broad Institute Genome Sequencing Center for Infectious Disease"/>
            <person name="Wu L."/>
            <person name="Ma J."/>
        </authorList>
    </citation>
    <scope>NUCLEOTIDE SEQUENCE [LARGE SCALE GENOMIC DNA]</scope>
    <source>
        <strain evidence="5">CCUG 62981</strain>
    </source>
</reference>
<dbReference type="Gene3D" id="3.10.129.10">
    <property type="entry name" value="Hotdog Thioesterase"/>
    <property type="match status" value="1"/>
</dbReference>
<dbReference type="InterPro" id="IPR039298">
    <property type="entry name" value="ACOT13"/>
</dbReference>
<dbReference type="Pfam" id="PF03061">
    <property type="entry name" value="4HBT"/>
    <property type="match status" value="1"/>
</dbReference>
<proteinExistence type="inferred from homology"/>
<organism evidence="4 5">
    <name type="scientific">Glycocaulis abyssi</name>
    <dbReference type="NCBI Taxonomy" id="1433403"/>
    <lineage>
        <taxon>Bacteria</taxon>
        <taxon>Pseudomonadati</taxon>
        <taxon>Pseudomonadota</taxon>
        <taxon>Alphaproteobacteria</taxon>
        <taxon>Maricaulales</taxon>
        <taxon>Maricaulaceae</taxon>
        <taxon>Glycocaulis</taxon>
    </lineage>
</organism>
<evidence type="ECO:0000313" key="5">
    <source>
        <dbReference type="Proteomes" id="UP001596024"/>
    </source>
</evidence>
<dbReference type="CDD" id="cd03443">
    <property type="entry name" value="PaaI_thioesterase"/>
    <property type="match status" value="1"/>
</dbReference>
<dbReference type="NCBIfam" id="TIGR00369">
    <property type="entry name" value="unchar_dom_1"/>
    <property type="match status" value="1"/>
</dbReference>
<dbReference type="PANTHER" id="PTHR21660">
    <property type="entry name" value="THIOESTERASE SUPERFAMILY MEMBER-RELATED"/>
    <property type="match status" value="1"/>
</dbReference>
<comment type="similarity">
    <text evidence="1">Belongs to the thioesterase PaaI family.</text>
</comment>
<dbReference type="InterPro" id="IPR006683">
    <property type="entry name" value="Thioestr_dom"/>
</dbReference>
<feature type="domain" description="Thioesterase" evidence="3">
    <location>
        <begin position="69"/>
        <end position="139"/>
    </location>
</feature>
<accession>A0ABV9NCZ4</accession>
<dbReference type="SUPFAM" id="SSF54637">
    <property type="entry name" value="Thioesterase/thiol ester dehydrase-isomerase"/>
    <property type="match status" value="1"/>
</dbReference>
<dbReference type="RefSeq" id="WP_371393399.1">
    <property type="nucleotide sequence ID" value="NZ_CP163421.1"/>
</dbReference>
<dbReference type="Proteomes" id="UP001596024">
    <property type="component" value="Unassembled WGS sequence"/>
</dbReference>
<dbReference type="EC" id="3.1.2.-" evidence="4"/>
<protein>
    <submittedName>
        <fullName evidence="4">PaaI family thioesterase</fullName>
        <ecNumber evidence="4">3.1.2.-</ecNumber>
    </submittedName>
</protein>
<evidence type="ECO:0000256" key="1">
    <source>
        <dbReference type="ARBA" id="ARBA00008324"/>
    </source>
</evidence>
<dbReference type="PANTHER" id="PTHR21660:SF1">
    <property type="entry name" value="ACYL-COENZYME A THIOESTERASE 13"/>
    <property type="match status" value="1"/>
</dbReference>
<dbReference type="GO" id="GO:0016787">
    <property type="term" value="F:hydrolase activity"/>
    <property type="evidence" value="ECO:0007669"/>
    <property type="project" value="UniProtKB-KW"/>
</dbReference>
<evidence type="ECO:0000313" key="4">
    <source>
        <dbReference type="EMBL" id="MFC4725520.1"/>
    </source>
</evidence>
<gene>
    <name evidence="4" type="ORF">ACFPB0_09490</name>
</gene>
<keyword evidence="5" id="KW-1185">Reference proteome</keyword>
<keyword evidence="2 4" id="KW-0378">Hydrolase</keyword>
<evidence type="ECO:0000256" key="2">
    <source>
        <dbReference type="ARBA" id="ARBA00022801"/>
    </source>
</evidence>
<sequence>MQDGQDRAELQALRADEARPAPLVDAALFREIVKMQPFTSWTGLEIVRVEYGYVETRMTLRHDDMVQHHGFLHGGLIAFLADNVSAYAAATTIGDVLTAQFSVNYLSPGIGEAFVARGHVVKAGKRQVVTRADIFAANAGEEKLIAVASAVILPAGAAALDRPPAKSAG</sequence>
<name>A0ABV9NCZ4_9PROT</name>